<dbReference type="InterPro" id="IPR037120">
    <property type="entry name" value="Haem_peroxidase_sf_animal"/>
</dbReference>
<sequence>MAPGVGIAPTYTVSRVVLSDAVCLVRGDRHYTTDYSPRNLTNWGYNEVQYDLAVNHGCVFYKLFLRAFPDHFKPDSVYAHYPMVTPAENRRILTDLGRAHLFDFAPPAAIPPRVEVTSYGGARYVLENQDKYRVTWHEGLTFLMDAGGARFMLSGDTAFHAAQRRCMHGLLYREGWRPHVRAFYREPSRQVDIVRDVGNLAHVHFAARVLGLPLKTARTPRGVYTEHELYAVLAIIFVCIFFDLDPAKSFPLRQAARAVTQQLGKLVEAEVKLVRTLGAGVVGGLFSKAAAGFAARKDDPLAAYGVHMIQGLLRSGLSAYDVAWSHIVPTAGAMVPNQAEVFAQAVDFYLSPEGRPYLADIHSVATQPPSDQTDALLLGYAMEGIPL</sequence>
<accession>A0ABR3V6U0</accession>
<reference evidence="1 2" key="1">
    <citation type="journal article" date="2024" name="Commun. Biol.">
        <title>Comparative genomic analysis of thermophilic fungi reveals convergent evolutionary adaptations and gene losses.</title>
        <authorList>
            <person name="Steindorff A.S."/>
            <person name="Aguilar-Pontes M.V."/>
            <person name="Robinson A.J."/>
            <person name="Andreopoulos B."/>
            <person name="LaButti K."/>
            <person name="Kuo A."/>
            <person name="Mondo S."/>
            <person name="Riley R."/>
            <person name="Otillar R."/>
            <person name="Haridas S."/>
            <person name="Lipzen A."/>
            <person name="Grimwood J."/>
            <person name="Schmutz J."/>
            <person name="Clum A."/>
            <person name="Reid I.D."/>
            <person name="Moisan M.C."/>
            <person name="Butler G."/>
            <person name="Nguyen T.T.M."/>
            <person name="Dewar K."/>
            <person name="Conant G."/>
            <person name="Drula E."/>
            <person name="Henrissat B."/>
            <person name="Hansel C."/>
            <person name="Singer S."/>
            <person name="Hutchinson M.I."/>
            <person name="de Vries R.P."/>
            <person name="Natvig D.O."/>
            <person name="Powell A.J."/>
            <person name="Tsang A."/>
            <person name="Grigoriev I.V."/>
        </authorList>
    </citation>
    <scope>NUCLEOTIDE SEQUENCE [LARGE SCALE GENOMIC DNA]</scope>
    <source>
        <strain evidence="1 2">ATCC 24622</strain>
    </source>
</reference>
<dbReference type="Gene3D" id="1.10.630.10">
    <property type="entry name" value="Cytochrome P450"/>
    <property type="match status" value="1"/>
</dbReference>
<dbReference type="Proteomes" id="UP001586593">
    <property type="component" value="Unassembled WGS sequence"/>
</dbReference>
<dbReference type="EMBL" id="JAZHXJ010002641">
    <property type="protein sequence ID" value="KAL1837455.1"/>
    <property type="molecule type" value="Genomic_DNA"/>
</dbReference>
<name>A0ABR3V6U0_9PEZI</name>
<proteinExistence type="predicted"/>
<protein>
    <submittedName>
        <fullName evidence="1">Uncharacterized protein</fullName>
    </submittedName>
</protein>
<evidence type="ECO:0000313" key="2">
    <source>
        <dbReference type="Proteomes" id="UP001586593"/>
    </source>
</evidence>
<keyword evidence="2" id="KW-1185">Reference proteome</keyword>
<dbReference type="Gene3D" id="1.10.640.10">
    <property type="entry name" value="Haem peroxidase domain superfamily, animal type"/>
    <property type="match status" value="1"/>
</dbReference>
<evidence type="ECO:0000313" key="1">
    <source>
        <dbReference type="EMBL" id="KAL1837455.1"/>
    </source>
</evidence>
<dbReference type="SUPFAM" id="SSF48264">
    <property type="entry name" value="Cytochrome P450"/>
    <property type="match status" value="1"/>
</dbReference>
<gene>
    <name evidence="1" type="ORF">VTK73DRAFT_4693</name>
</gene>
<dbReference type="InterPro" id="IPR010255">
    <property type="entry name" value="Haem_peroxidase_sf"/>
</dbReference>
<organism evidence="1 2">
    <name type="scientific">Phialemonium thermophilum</name>
    <dbReference type="NCBI Taxonomy" id="223376"/>
    <lineage>
        <taxon>Eukaryota</taxon>
        <taxon>Fungi</taxon>
        <taxon>Dikarya</taxon>
        <taxon>Ascomycota</taxon>
        <taxon>Pezizomycotina</taxon>
        <taxon>Sordariomycetes</taxon>
        <taxon>Sordariomycetidae</taxon>
        <taxon>Cephalothecales</taxon>
        <taxon>Cephalothecaceae</taxon>
        <taxon>Phialemonium</taxon>
    </lineage>
</organism>
<dbReference type="InterPro" id="IPR036396">
    <property type="entry name" value="Cyt_P450_sf"/>
</dbReference>
<comment type="caution">
    <text evidence="1">The sequence shown here is derived from an EMBL/GenBank/DDBJ whole genome shotgun (WGS) entry which is preliminary data.</text>
</comment>
<dbReference type="SUPFAM" id="SSF48113">
    <property type="entry name" value="Heme-dependent peroxidases"/>
    <property type="match status" value="1"/>
</dbReference>